<evidence type="ECO:0000256" key="8">
    <source>
        <dbReference type="ARBA" id="ARBA00023136"/>
    </source>
</evidence>
<dbReference type="Gene3D" id="2.170.130.10">
    <property type="entry name" value="TonB-dependent receptor, plug domain"/>
    <property type="match status" value="1"/>
</dbReference>
<keyword evidence="9 10" id="KW-0998">Cell outer membrane</keyword>
<feature type="chain" id="PRO_5009119622" description="TonB-dependent receptor" evidence="12">
    <location>
        <begin position="25"/>
        <end position="604"/>
    </location>
</feature>
<dbReference type="Gene3D" id="2.40.170.20">
    <property type="entry name" value="TonB-dependent receptor, beta-barrel domain"/>
    <property type="match status" value="1"/>
</dbReference>
<dbReference type="OrthoDB" id="9764669at2"/>
<comment type="caution">
    <text evidence="15">The sequence shown here is derived from an EMBL/GenBank/DDBJ whole genome shotgun (WGS) entry which is preliminary data.</text>
</comment>
<keyword evidence="8 10" id="KW-0472">Membrane</keyword>
<dbReference type="InterPro" id="IPR037066">
    <property type="entry name" value="Plug_dom_sf"/>
</dbReference>
<evidence type="ECO:0008006" key="17">
    <source>
        <dbReference type="Google" id="ProtNLM"/>
    </source>
</evidence>
<dbReference type="InterPro" id="IPR000531">
    <property type="entry name" value="Beta-barrel_TonB"/>
</dbReference>
<dbReference type="SUPFAM" id="SSF56935">
    <property type="entry name" value="Porins"/>
    <property type="match status" value="1"/>
</dbReference>
<dbReference type="EMBL" id="MDTQ01000001">
    <property type="protein sequence ID" value="ODC02877.1"/>
    <property type="molecule type" value="Genomic_DNA"/>
</dbReference>
<evidence type="ECO:0000256" key="4">
    <source>
        <dbReference type="ARBA" id="ARBA00022692"/>
    </source>
</evidence>
<sequence length="604" mass="68178">MKYSLWGLAALSLPLPALVTPAQASDSVADNTVLTPMVVTANRMPQSVNDTLESVTVISREDIDRLQPESLGDLLAGRAGIEVTANGGQGSVTSLFMRGTESDHVLVLINGIRQNQLQSGGFRWELINPAMIERVEIVRGPQSSAWGADALGGVINIITRQGAEGSQVQYSRGRYDSWKLEANTSAGNEQTQLNLAASREETDGFNAQGADVSGERDGFEQTSLNLGLDHRFNQQLKGHLSILHTDNKGDYDALYTDEDDVYYEQDSTQIASHLDIQLNSHWMVRLLAGQTDTESRDYTTAERPDPVRTRRQEYGIQHLFQDQDYSATLGIDYRLDRLLETEGFERDRRENYGAYAQMRYYLTHDWALSSGIRFDDDEFFGHHTTGHIGTQWQFTPTQSVGASVAQGFRAPSFQELYKPAWGGNPDLDPEESVNYEAYWQWAPDDTQQLRLTAFRNDIDDLIGTDSQFNYYNVGEARIDGVELQARQQWDPWLLNLATTWQDAEDRDTGERLLKRADLFARLDLDYRWQQASVGATVRSSGDRDDFGGAHMGGYTTYDLRASWTLNDRWVLRGKLENLSDKTYETAKGYNIRGRYWEASVALRF</sequence>
<keyword evidence="7 11" id="KW-0798">TonB box</keyword>
<dbReference type="GO" id="GO:0015889">
    <property type="term" value="P:cobalamin transport"/>
    <property type="evidence" value="ECO:0007669"/>
    <property type="project" value="TreeGrafter"/>
</dbReference>
<evidence type="ECO:0000256" key="9">
    <source>
        <dbReference type="ARBA" id="ARBA00023237"/>
    </source>
</evidence>
<dbReference type="InterPro" id="IPR012910">
    <property type="entry name" value="Plug_dom"/>
</dbReference>
<feature type="domain" description="TonB-dependent receptor-like beta-barrel" evidence="13">
    <location>
        <begin position="173"/>
        <end position="578"/>
    </location>
</feature>
<feature type="domain" description="TonB-dependent receptor plug" evidence="14">
    <location>
        <begin position="48"/>
        <end position="154"/>
    </location>
</feature>
<evidence type="ECO:0000256" key="3">
    <source>
        <dbReference type="ARBA" id="ARBA00022452"/>
    </source>
</evidence>
<dbReference type="AlphaFoldDB" id="A0A1E2V7B8"/>
<evidence type="ECO:0000313" key="15">
    <source>
        <dbReference type="EMBL" id="ODC02877.1"/>
    </source>
</evidence>
<keyword evidence="4 10" id="KW-0812">Transmembrane</keyword>
<dbReference type="PANTHER" id="PTHR30069">
    <property type="entry name" value="TONB-DEPENDENT OUTER MEMBRANE RECEPTOR"/>
    <property type="match status" value="1"/>
</dbReference>
<keyword evidence="6" id="KW-0406">Ion transport</keyword>
<dbReference type="CDD" id="cd01347">
    <property type="entry name" value="ligand_gated_channel"/>
    <property type="match status" value="1"/>
</dbReference>
<gene>
    <name evidence="15" type="ORF">BFW38_04230</name>
</gene>
<name>A0A1E2V7B8_9GAMM</name>
<evidence type="ECO:0000256" key="7">
    <source>
        <dbReference type="ARBA" id="ARBA00023077"/>
    </source>
</evidence>
<protein>
    <recommendedName>
        <fullName evidence="17">TonB-dependent receptor</fullName>
    </recommendedName>
</protein>
<keyword evidence="2 10" id="KW-0813">Transport</keyword>
<dbReference type="Pfam" id="PF07715">
    <property type="entry name" value="Plug"/>
    <property type="match status" value="1"/>
</dbReference>
<evidence type="ECO:0000259" key="14">
    <source>
        <dbReference type="Pfam" id="PF07715"/>
    </source>
</evidence>
<dbReference type="InterPro" id="IPR036942">
    <property type="entry name" value="Beta-barrel_TonB_sf"/>
</dbReference>
<evidence type="ECO:0000256" key="6">
    <source>
        <dbReference type="ARBA" id="ARBA00023065"/>
    </source>
</evidence>
<dbReference type="InterPro" id="IPR039426">
    <property type="entry name" value="TonB-dep_rcpt-like"/>
</dbReference>
<evidence type="ECO:0000256" key="10">
    <source>
        <dbReference type="PROSITE-ProRule" id="PRU01360"/>
    </source>
</evidence>
<dbReference type="PANTHER" id="PTHR30069:SF53">
    <property type="entry name" value="COLICIN I RECEPTOR-RELATED"/>
    <property type="match status" value="1"/>
</dbReference>
<dbReference type="Pfam" id="PF00593">
    <property type="entry name" value="TonB_dep_Rec_b-barrel"/>
    <property type="match status" value="1"/>
</dbReference>
<keyword evidence="5 12" id="KW-0732">Signal</keyword>
<evidence type="ECO:0000259" key="13">
    <source>
        <dbReference type="Pfam" id="PF00593"/>
    </source>
</evidence>
<dbReference type="GO" id="GO:0006811">
    <property type="term" value="P:monoatomic ion transport"/>
    <property type="evidence" value="ECO:0007669"/>
    <property type="project" value="UniProtKB-KW"/>
</dbReference>
<organism evidence="15 16">
    <name type="scientific">Terasakiispira papahanaumokuakeensis</name>
    <dbReference type="NCBI Taxonomy" id="197479"/>
    <lineage>
        <taxon>Bacteria</taxon>
        <taxon>Pseudomonadati</taxon>
        <taxon>Pseudomonadota</taxon>
        <taxon>Gammaproteobacteria</taxon>
        <taxon>Oceanospirillales</taxon>
        <taxon>Terasakiispira</taxon>
    </lineage>
</organism>
<comment type="similarity">
    <text evidence="10 11">Belongs to the TonB-dependent receptor family.</text>
</comment>
<dbReference type="GO" id="GO:0009279">
    <property type="term" value="C:cell outer membrane"/>
    <property type="evidence" value="ECO:0007669"/>
    <property type="project" value="UniProtKB-SubCell"/>
</dbReference>
<keyword evidence="16" id="KW-1185">Reference proteome</keyword>
<reference evidence="15 16" key="1">
    <citation type="submission" date="2016-08" db="EMBL/GenBank/DDBJ databases">
        <authorList>
            <person name="Seilhamer J.J."/>
        </authorList>
    </citation>
    <scope>NUCLEOTIDE SEQUENCE [LARGE SCALE GENOMIC DNA]</scope>
    <source>
        <strain evidence="15 16">PH27A</strain>
    </source>
</reference>
<evidence type="ECO:0000256" key="2">
    <source>
        <dbReference type="ARBA" id="ARBA00022448"/>
    </source>
</evidence>
<dbReference type="STRING" id="197479.BFW38_04230"/>
<evidence type="ECO:0000256" key="5">
    <source>
        <dbReference type="ARBA" id="ARBA00022729"/>
    </source>
</evidence>
<accession>A0A1E2V7B8</accession>
<dbReference type="RefSeq" id="WP_068997272.1">
    <property type="nucleotide sequence ID" value="NZ_MDTQ01000001.1"/>
</dbReference>
<evidence type="ECO:0000313" key="16">
    <source>
        <dbReference type="Proteomes" id="UP000094291"/>
    </source>
</evidence>
<feature type="signal peptide" evidence="12">
    <location>
        <begin position="1"/>
        <end position="24"/>
    </location>
</feature>
<dbReference type="Proteomes" id="UP000094291">
    <property type="component" value="Unassembled WGS sequence"/>
</dbReference>
<evidence type="ECO:0000256" key="11">
    <source>
        <dbReference type="RuleBase" id="RU003357"/>
    </source>
</evidence>
<proteinExistence type="inferred from homology"/>
<keyword evidence="3 10" id="KW-1134">Transmembrane beta strand</keyword>
<dbReference type="PROSITE" id="PS52016">
    <property type="entry name" value="TONB_DEPENDENT_REC_3"/>
    <property type="match status" value="1"/>
</dbReference>
<comment type="subcellular location">
    <subcellularLocation>
        <location evidence="1 10">Cell outer membrane</location>
        <topology evidence="1 10">Multi-pass membrane protein</topology>
    </subcellularLocation>
</comment>
<evidence type="ECO:0000256" key="1">
    <source>
        <dbReference type="ARBA" id="ARBA00004571"/>
    </source>
</evidence>
<evidence type="ECO:0000256" key="12">
    <source>
        <dbReference type="SAM" id="SignalP"/>
    </source>
</evidence>